<evidence type="ECO:0000313" key="2">
    <source>
        <dbReference type="Proteomes" id="UP000305517"/>
    </source>
</evidence>
<comment type="caution">
    <text evidence="1">The sequence shown here is derived from an EMBL/GenBank/DDBJ whole genome shotgun (WGS) entry which is preliminary data.</text>
</comment>
<protein>
    <submittedName>
        <fullName evidence="1">Uncharacterized protein</fullName>
    </submittedName>
</protein>
<dbReference type="EMBL" id="VAJM01000003">
    <property type="protein sequence ID" value="TLM93938.1"/>
    <property type="molecule type" value="Genomic_DNA"/>
</dbReference>
<proteinExistence type="predicted"/>
<reference evidence="1 2" key="1">
    <citation type="submission" date="2019-05" db="EMBL/GenBank/DDBJ databases">
        <title>Hymenobacter edaphi sp. nov., isolated from abandoned arsenic-contaminated farmland soil.</title>
        <authorList>
            <person name="Nie L."/>
        </authorList>
    </citation>
    <scope>NUCLEOTIDE SEQUENCE [LARGE SCALE GENOMIC DNA]</scope>
    <source>
        <strain evidence="1 2">1-3-3-8</strain>
    </source>
</reference>
<dbReference type="RefSeq" id="WP_138076402.1">
    <property type="nucleotide sequence ID" value="NZ_VAJM01000003.1"/>
</dbReference>
<sequence length="196" mass="21651">MFSSWIIPRPFRLLPSAALLLTLVACMREGVEPKRVLPEATQSGLNTAGAKVDGQVWLPATVMFAGSATHVAYQRINGRHELRISLRRVTDTEADPLQQTSIGFYVPDISAPGTVVFNQSVDPYIMVNQRAFAKLMYSKPTPDQEFVTNSAMHGQLTVTRLDTVARIVAGTFDFQAQQRGTTATTSVTEGRFDLRY</sequence>
<evidence type="ECO:0000313" key="1">
    <source>
        <dbReference type="EMBL" id="TLM93938.1"/>
    </source>
</evidence>
<keyword evidence="2" id="KW-1185">Reference proteome</keyword>
<accession>A0A5R8WSW5</accession>
<gene>
    <name evidence="1" type="ORF">FDY95_07855</name>
</gene>
<organism evidence="1 2">
    <name type="scientific">Hymenobacter jeollabukensis</name>
    <dbReference type="NCBI Taxonomy" id="2025313"/>
    <lineage>
        <taxon>Bacteria</taxon>
        <taxon>Pseudomonadati</taxon>
        <taxon>Bacteroidota</taxon>
        <taxon>Cytophagia</taxon>
        <taxon>Cytophagales</taxon>
        <taxon>Hymenobacteraceae</taxon>
        <taxon>Hymenobacter</taxon>
    </lineage>
</organism>
<dbReference type="AlphaFoldDB" id="A0A5R8WSW5"/>
<name>A0A5R8WSW5_9BACT</name>
<dbReference type="OrthoDB" id="949867at2"/>
<dbReference type="Proteomes" id="UP000305517">
    <property type="component" value="Unassembled WGS sequence"/>
</dbReference>